<dbReference type="AlphaFoldDB" id="A0A1W2C2Q5"/>
<dbReference type="Pfam" id="PF12727">
    <property type="entry name" value="PBP_like"/>
    <property type="match status" value="1"/>
</dbReference>
<dbReference type="EMBL" id="FWXJ01000018">
    <property type="protein sequence ID" value="SMC79386.1"/>
    <property type="molecule type" value="Genomic_DNA"/>
</dbReference>
<dbReference type="PANTHER" id="PTHR38431:SF1">
    <property type="entry name" value="BLL2305 PROTEIN"/>
    <property type="match status" value="1"/>
</dbReference>
<dbReference type="PANTHER" id="PTHR38431">
    <property type="entry name" value="BLL2305 PROTEIN"/>
    <property type="match status" value="1"/>
</dbReference>
<dbReference type="SUPFAM" id="SSF53850">
    <property type="entry name" value="Periplasmic binding protein-like II"/>
    <property type="match status" value="1"/>
</dbReference>
<dbReference type="InterPro" id="IPR024370">
    <property type="entry name" value="PBP_domain"/>
</dbReference>
<dbReference type="STRING" id="1938817.SAMN06296008_11829"/>
<dbReference type="Proteomes" id="UP000192708">
    <property type="component" value="Unassembled WGS sequence"/>
</dbReference>
<evidence type="ECO:0000313" key="2">
    <source>
        <dbReference type="EMBL" id="SMC79386.1"/>
    </source>
</evidence>
<proteinExistence type="predicted"/>
<protein>
    <submittedName>
        <fullName evidence="2">ModE molybdate transport repressor domain-containing protein</fullName>
    </submittedName>
</protein>
<dbReference type="SUPFAM" id="SSF46785">
    <property type="entry name" value="Winged helix' DNA-binding domain"/>
    <property type="match status" value="1"/>
</dbReference>
<accession>A0A1W2C2Q5</accession>
<sequence length="341" mass="37643">MQIQVRPSITTVNPRLGGEDSVDLLWLSAILKDIKAGSSLIEAAKKAGTSYRGAWEKLNSVEDALLTPIIIRTKGHGSKLTSFGEFFLKFIDDLRDSNQQYVKPYQEILAKKIGELGIENDRRWRFASSSDAIIQQSVSEVKGFDLKIAGSSEALEKLLNNEADLAGYHVSDKKRSKVIHSHLSKNDLQIYPVMKRIQGLIVKKGNPLGIQSIADLTNPKVRFINRQTGSGTRLLLDSLLKDEAISPSEINGYDHEEFTHTAISNAILAGKADVGIGVKNIALENGLNFIPLKDEIFFVAMKKDVATQSIAKKLIKKIRSNSEAMPGYKAVSLNSQIISWI</sequence>
<name>A0A1W2C2Q5_9BURK</name>
<dbReference type="InterPro" id="IPR036388">
    <property type="entry name" value="WH-like_DNA-bd_sf"/>
</dbReference>
<organism evidence="2 3">
    <name type="scientific">Polynucleobacter kasalickyi</name>
    <dbReference type="NCBI Taxonomy" id="1938817"/>
    <lineage>
        <taxon>Bacteria</taxon>
        <taxon>Pseudomonadati</taxon>
        <taxon>Pseudomonadota</taxon>
        <taxon>Betaproteobacteria</taxon>
        <taxon>Burkholderiales</taxon>
        <taxon>Burkholderiaceae</taxon>
        <taxon>Polynucleobacter</taxon>
    </lineage>
</organism>
<dbReference type="OrthoDB" id="9805928at2"/>
<dbReference type="Gene3D" id="1.10.10.10">
    <property type="entry name" value="Winged helix-like DNA-binding domain superfamily/Winged helix DNA-binding domain"/>
    <property type="match status" value="1"/>
</dbReference>
<dbReference type="Gene3D" id="3.40.190.10">
    <property type="entry name" value="Periplasmic binding protein-like II"/>
    <property type="match status" value="1"/>
</dbReference>
<keyword evidence="3" id="KW-1185">Reference proteome</keyword>
<gene>
    <name evidence="2" type="ORF">SAMN06296008_11829</name>
</gene>
<feature type="domain" description="PBP" evidence="1">
    <location>
        <begin position="145"/>
        <end position="317"/>
    </location>
</feature>
<dbReference type="InterPro" id="IPR036390">
    <property type="entry name" value="WH_DNA-bd_sf"/>
</dbReference>
<dbReference type="RefSeq" id="WP_084285718.1">
    <property type="nucleotide sequence ID" value="NZ_FWXJ01000018.1"/>
</dbReference>
<evidence type="ECO:0000259" key="1">
    <source>
        <dbReference type="Pfam" id="PF12727"/>
    </source>
</evidence>
<evidence type="ECO:0000313" key="3">
    <source>
        <dbReference type="Proteomes" id="UP000192708"/>
    </source>
</evidence>
<reference evidence="2 3" key="1">
    <citation type="submission" date="2017-04" db="EMBL/GenBank/DDBJ databases">
        <authorList>
            <person name="Afonso C.L."/>
            <person name="Miller P.J."/>
            <person name="Scott M.A."/>
            <person name="Spackman E."/>
            <person name="Goraichik I."/>
            <person name="Dimitrov K.M."/>
            <person name="Suarez D.L."/>
            <person name="Swayne D.E."/>
        </authorList>
    </citation>
    <scope>NUCLEOTIDE SEQUENCE [LARGE SCALE GENOMIC DNA]</scope>
    <source>
        <strain evidence="2 3">VK13</strain>
    </source>
</reference>